<dbReference type="Pfam" id="PF00023">
    <property type="entry name" value="Ank"/>
    <property type="match status" value="1"/>
</dbReference>
<feature type="compositionally biased region" description="Low complexity" evidence="20">
    <location>
        <begin position="910"/>
        <end position="921"/>
    </location>
</feature>
<dbReference type="InterPro" id="IPR036770">
    <property type="entry name" value="Ankyrin_rpt-contain_sf"/>
</dbReference>
<dbReference type="AlphaFoldDB" id="A0A1B0DGM5"/>
<dbReference type="EMBL" id="AJVK01060080">
    <property type="status" value="NOT_ANNOTATED_CDS"/>
    <property type="molecule type" value="Genomic_DNA"/>
</dbReference>
<keyword evidence="8" id="KW-0677">Repeat</keyword>
<dbReference type="PANTHER" id="PTHR24133:SF40">
    <property type="entry name" value="ANKYRIN REPEAT DOMAIN 44"/>
    <property type="match status" value="1"/>
</dbReference>
<protein>
    <recommendedName>
        <fullName evidence="22">LNR domain-containing protein</fullName>
    </recommendedName>
</protein>
<organism evidence="23 24">
    <name type="scientific">Phlebotomus papatasi</name>
    <name type="common">Sandfly</name>
    <dbReference type="NCBI Taxonomy" id="29031"/>
    <lineage>
        <taxon>Eukaryota</taxon>
        <taxon>Metazoa</taxon>
        <taxon>Ecdysozoa</taxon>
        <taxon>Arthropoda</taxon>
        <taxon>Hexapoda</taxon>
        <taxon>Insecta</taxon>
        <taxon>Pterygota</taxon>
        <taxon>Neoptera</taxon>
        <taxon>Endopterygota</taxon>
        <taxon>Diptera</taxon>
        <taxon>Nematocera</taxon>
        <taxon>Psychodoidea</taxon>
        <taxon>Psychodidae</taxon>
        <taxon>Phlebotomus</taxon>
        <taxon>Phlebotomus</taxon>
    </lineage>
</organism>
<dbReference type="PRINTS" id="PR01452">
    <property type="entry name" value="LNOTCHREPEAT"/>
</dbReference>
<dbReference type="PROSITE" id="PS50088">
    <property type="entry name" value="ANK_REPEAT"/>
    <property type="match status" value="4"/>
</dbReference>
<evidence type="ECO:0000256" key="16">
    <source>
        <dbReference type="ARBA" id="ARBA00023159"/>
    </source>
</evidence>
<evidence type="ECO:0000256" key="10">
    <source>
        <dbReference type="ARBA" id="ARBA00022976"/>
    </source>
</evidence>
<evidence type="ECO:0000256" key="4">
    <source>
        <dbReference type="ARBA" id="ARBA00022475"/>
    </source>
</evidence>
<keyword evidence="6 21" id="KW-0812">Transmembrane</keyword>
<dbReference type="Proteomes" id="UP000092462">
    <property type="component" value="Unassembled WGS sequence"/>
</dbReference>
<keyword evidence="17" id="KW-0804">Transcription</keyword>
<dbReference type="InterPro" id="IPR002110">
    <property type="entry name" value="Ankyrin_rpt"/>
</dbReference>
<keyword evidence="12" id="KW-0805">Transcription regulation</keyword>
<keyword evidence="15" id="KW-1015">Disulfide bond</keyword>
<evidence type="ECO:0000256" key="14">
    <source>
        <dbReference type="ARBA" id="ARBA00023136"/>
    </source>
</evidence>
<dbReference type="VEuPathDB" id="VectorBase:PPAPM1_003856"/>
<feature type="compositionally biased region" description="Polar residues" evidence="20">
    <location>
        <begin position="965"/>
        <end position="974"/>
    </location>
</feature>
<dbReference type="InterPro" id="IPR010660">
    <property type="entry name" value="Notch_NOD_dom"/>
</dbReference>
<dbReference type="PROSITE" id="PS50297">
    <property type="entry name" value="ANK_REP_REGION"/>
    <property type="match status" value="3"/>
</dbReference>
<evidence type="ECO:0000313" key="23">
    <source>
        <dbReference type="EnsemblMetazoa" id="PPAI007309-PA"/>
    </source>
</evidence>
<evidence type="ECO:0000256" key="13">
    <source>
        <dbReference type="ARBA" id="ARBA00023043"/>
    </source>
</evidence>
<evidence type="ECO:0000256" key="3">
    <source>
        <dbReference type="ARBA" id="ARBA00022473"/>
    </source>
</evidence>
<keyword evidence="19" id="KW-0539">Nucleus</keyword>
<dbReference type="VEuPathDB" id="VectorBase:PPAI007309"/>
<dbReference type="Pfam" id="PF00066">
    <property type="entry name" value="Notch"/>
    <property type="match status" value="3"/>
</dbReference>
<dbReference type="SMART" id="SM00248">
    <property type="entry name" value="ANK"/>
    <property type="match status" value="7"/>
</dbReference>
<dbReference type="PRINTS" id="PR01983">
    <property type="entry name" value="NOTCH"/>
</dbReference>
<keyword evidence="11 21" id="KW-1133">Transmembrane helix</keyword>
<keyword evidence="24" id="KW-1185">Reference proteome</keyword>
<keyword evidence="4" id="KW-1003">Cell membrane</keyword>
<evidence type="ECO:0000256" key="19">
    <source>
        <dbReference type="ARBA" id="ARBA00023242"/>
    </source>
</evidence>
<feature type="domain" description="LNR" evidence="22">
    <location>
        <begin position="87"/>
        <end position="128"/>
    </location>
</feature>
<dbReference type="GO" id="GO:0001708">
    <property type="term" value="P:cell fate specification"/>
    <property type="evidence" value="ECO:0007669"/>
    <property type="project" value="UniProtKB-ARBA"/>
</dbReference>
<dbReference type="SUPFAM" id="SSF48403">
    <property type="entry name" value="Ankyrin repeat"/>
    <property type="match status" value="1"/>
</dbReference>
<dbReference type="GO" id="GO:0090575">
    <property type="term" value="C:RNA polymerase II transcription regulator complex"/>
    <property type="evidence" value="ECO:0007669"/>
    <property type="project" value="UniProtKB-ARBA"/>
</dbReference>
<sequence>MTLARKGVVPINAYSSVTGRRLAVVDAKDPGVLTQIPLCSHGQQELCIKRGCREKQGNFVCDEECNTYACNFDGNDCSLGINPWRNCTAKISCWQVFMDGKCDEECNNAQCLFDGHDCEKKLSQCNPIYDGYCSKHYADGWCDYGCNNPECNWDGLDCVDGPPDLAQGVISVILLMDMETFQEKKVAFLRDMGHQLRTTVRIRKDEHGNEQVYRWIGMSPNGMLQNTHVGRVHNVVYSEGITDSGVQIFLEIDNRKCVMTDDGECFSTANEAAEFLAATASKRDLPKNFPIYQIRGIIEPDDPYGPAGGESNKYVILGAIAVIMICCLLGVLITTKRKRANGITWFPEGFFSTSTGPRRQSRRRGPDGQEMRNLNKNSSIPCIDVDMNSAHMGHSQQWSDDESDMPQPKRLRPCDQGYSSDHTVVTDYEETEPRVWSQQHLEAADIRIPPSMMTPPAHHDGKNDVDVRGPCGMTPLMVAAVRGGGVDTGEDADSNDDSTAQVISDLLAQGAELNATMDKTGETSLHLAARYARADAAKKLLDAGADANCQDNTGRTPLHAAVAADAMGVFQILLRNRVTNLNARMHDGTTPLILAARLAIEGMVDDLINADADINAADNSGKTALHWAAAVNNVDAVNILLLHNANRDAQDDKDETPLFLAAREGSFEACKALLDNFANREITDHMDRLPRDVASERLHNDIVRLLDEHVPRSPQMVTVINNVMIGSPNHSQLISHPTIITTGKPGKAKKRQKPLANPASPDVVESNGGAVVRRKNSVKKNAASKKGQTMNDVQLSDGGISSVESPLTNIPSPYDTASLYSNTLTVPHSKEIMGTTKQPPSYEDCIKVIKELNLPHLPDGLISIQLLKFQSARSIPKINFENYGYSLGSPFPEMIQSQRGGIQIGDQGLSPPYSNHSPPHSVQSNLALSPQGYVGSPSPAKSRPSLPTSPTHIAAMRHATHQKHGSNQPGNSQVPGGGMVPNGQILSAGLSQNLANPIMPIQLGNFEFNTTGLEMAGFCSPP</sequence>
<dbReference type="InterPro" id="IPR000800">
    <property type="entry name" value="Notch_dom"/>
</dbReference>
<keyword evidence="5" id="KW-0245">EGF-like domain</keyword>
<evidence type="ECO:0000256" key="18">
    <source>
        <dbReference type="ARBA" id="ARBA00023180"/>
    </source>
</evidence>
<evidence type="ECO:0000256" key="15">
    <source>
        <dbReference type="ARBA" id="ARBA00023157"/>
    </source>
</evidence>
<keyword evidence="3" id="KW-0217">Developmental protein</keyword>
<evidence type="ECO:0000256" key="8">
    <source>
        <dbReference type="ARBA" id="ARBA00022737"/>
    </source>
</evidence>
<dbReference type="SMART" id="SM00004">
    <property type="entry name" value="NL"/>
    <property type="match status" value="3"/>
</dbReference>
<evidence type="ECO:0000256" key="7">
    <source>
        <dbReference type="ARBA" id="ARBA00022729"/>
    </source>
</evidence>
<feature type="domain" description="LNR" evidence="22">
    <location>
        <begin position="129"/>
        <end position="164"/>
    </location>
</feature>
<keyword evidence="7" id="KW-0732">Signal</keyword>
<dbReference type="FunFam" id="3.30.300.320:FF:000001">
    <property type="entry name" value="Neurogenic locus notch 1"/>
    <property type="match status" value="1"/>
</dbReference>
<dbReference type="CDD" id="cd21706">
    <property type="entry name" value="JMTM_dNotch"/>
    <property type="match status" value="1"/>
</dbReference>
<feature type="region of interest" description="Disordered" evidence="20">
    <location>
        <begin position="902"/>
        <end position="983"/>
    </location>
</feature>
<keyword evidence="18" id="KW-0325">Glycoprotein</keyword>
<dbReference type="GO" id="GO:0005886">
    <property type="term" value="C:plasma membrane"/>
    <property type="evidence" value="ECO:0007669"/>
    <property type="project" value="UniProtKB-SubCell"/>
</dbReference>
<dbReference type="InterPro" id="IPR052391">
    <property type="entry name" value="E3_Ligase-Neurotoxin"/>
</dbReference>
<dbReference type="PANTHER" id="PTHR24133">
    <property type="entry name" value="ANKYRIN DOMAIN-CONTAINING"/>
    <property type="match status" value="1"/>
</dbReference>
<feature type="region of interest" description="Disordered" evidence="20">
    <location>
        <begin position="743"/>
        <end position="798"/>
    </location>
</feature>
<feature type="transmembrane region" description="Helical" evidence="21">
    <location>
        <begin position="314"/>
        <end position="333"/>
    </location>
</feature>
<dbReference type="EnsemblMetazoa" id="PPAI007309-RA">
    <property type="protein sequence ID" value="PPAI007309-PA"/>
    <property type="gene ID" value="PPAI007309"/>
</dbReference>
<evidence type="ECO:0000256" key="9">
    <source>
        <dbReference type="ARBA" id="ARBA00022782"/>
    </source>
</evidence>
<dbReference type="GO" id="GO:0007219">
    <property type="term" value="P:Notch signaling pathway"/>
    <property type="evidence" value="ECO:0007669"/>
    <property type="project" value="UniProtKB-KW"/>
</dbReference>
<evidence type="ECO:0000313" key="24">
    <source>
        <dbReference type="Proteomes" id="UP000092462"/>
    </source>
</evidence>
<evidence type="ECO:0000256" key="5">
    <source>
        <dbReference type="ARBA" id="ARBA00022536"/>
    </source>
</evidence>
<dbReference type="Pfam" id="PF06816">
    <property type="entry name" value="NOD"/>
    <property type="match status" value="1"/>
</dbReference>
<dbReference type="GO" id="GO:0002164">
    <property type="term" value="P:larval development"/>
    <property type="evidence" value="ECO:0007669"/>
    <property type="project" value="UniProtKB-ARBA"/>
</dbReference>
<dbReference type="SMART" id="SM01339">
    <property type="entry name" value="NODP"/>
    <property type="match status" value="1"/>
</dbReference>
<evidence type="ECO:0000256" key="21">
    <source>
        <dbReference type="SAM" id="Phobius"/>
    </source>
</evidence>
<dbReference type="SUPFAM" id="SSF90193">
    <property type="entry name" value="Notch domain"/>
    <property type="match status" value="3"/>
</dbReference>
<keyword evidence="10" id="KW-0914">Notch signaling pathway</keyword>
<dbReference type="Pfam" id="PF07684">
    <property type="entry name" value="NODP"/>
    <property type="match status" value="1"/>
</dbReference>
<feature type="region of interest" description="Disordered" evidence="20">
    <location>
        <begin position="354"/>
        <end position="380"/>
    </location>
</feature>
<keyword evidence="14 21" id="KW-0472">Membrane</keyword>
<evidence type="ECO:0000256" key="1">
    <source>
        <dbReference type="ARBA" id="ARBA00004123"/>
    </source>
</evidence>
<evidence type="ECO:0000259" key="22">
    <source>
        <dbReference type="PROSITE" id="PS50258"/>
    </source>
</evidence>
<dbReference type="InterPro" id="IPR011656">
    <property type="entry name" value="Notch_NODP_dom"/>
</dbReference>
<reference evidence="23" key="1">
    <citation type="submission" date="2022-08" db="UniProtKB">
        <authorList>
            <consortium name="EnsemblMetazoa"/>
        </authorList>
    </citation>
    <scope>IDENTIFICATION</scope>
    <source>
        <strain evidence="23">Israel</strain>
    </source>
</reference>
<feature type="domain" description="LNR" evidence="22">
    <location>
        <begin position="47"/>
        <end position="86"/>
    </location>
</feature>
<dbReference type="Gene3D" id="3.30.300.320">
    <property type="match status" value="1"/>
</dbReference>
<evidence type="ECO:0000256" key="2">
    <source>
        <dbReference type="ARBA" id="ARBA00004251"/>
    </source>
</evidence>
<keyword evidence="9" id="KW-0221">Differentiation</keyword>
<dbReference type="PROSITE" id="PS50258">
    <property type="entry name" value="LNR"/>
    <property type="match status" value="3"/>
</dbReference>
<evidence type="ECO:0000256" key="12">
    <source>
        <dbReference type="ARBA" id="ARBA00023015"/>
    </source>
</evidence>
<name>A0A1B0DGM5_PHLPP</name>
<evidence type="ECO:0000256" key="17">
    <source>
        <dbReference type="ARBA" id="ARBA00023163"/>
    </source>
</evidence>
<dbReference type="Pfam" id="PF12796">
    <property type="entry name" value="Ank_2"/>
    <property type="match status" value="2"/>
</dbReference>
<evidence type="ECO:0000256" key="11">
    <source>
        <dbReference type="ARBA" id="ARBA00022989"/>
    </source>
</evidence>
<keyword evidence="16" id="KW-0010">Activator</keyword>
<dbReference type="Gene3D" id="3.30.70.3310">
    <property type="match status" value="1"/>
</dbReference>
<dbReference type="SMART" id="SM01338">
    <property type="entry name" value="NOD"/>
    <property type="match status" value="1"/>
</dbReference>
<dbReference type="FunFam" id="1.25.40.20:FF:000005">
    <property type="entry name" value="Neurogenic locus notch 1"/>
    <property type="match status" value="1"/>
</dbReference>
<evidence type="ECO:0000256" key="20">
    <source>
        <dbReference type="SAM" id="MobiDB-lite"/>
    </source>
</evidence>
<dbReference type="InterPro" id="IPR035993">
    <property type="entry name" value="Notch-like_dom_sf"/>
</dbReference>
<accession>A0A1B0DGM5</accession>
<dbReference type="Gene3D" id="1.25.40.20">
    <property type="entry name" value="Ankyrin repeat-containing domain"/>
    <property type="match status" value="1"/>
</dbReference>
<feature type="region of interest" description="Disordered" evidence="20">
    <location>
        <begin position="392"/>
        <end position="420"/>
    </location>
</feature>
<comment type="subcellular location">
    <subcellularLocation>
        <location evidence="2">Cell membrane</location>
        <topology evidence="2">Single-pass type I membrane protein</topology>
    </subcellularLocation>
    <subcellularLocation>
        <location evidence="1">Nucleus</location>
    </subcellularLocation>
</comment>
<keyword evidence="13" id="KW-0040">ANK repeat</keyword>
<proteinExistence type="predicted"/>
<evidence type="ECO:0000256" key="6">
    <source>
        <dbReference type="ARBA" id="ARBA00022692"/>
    </source>
</evidence>